<dbReference type="EMBL" id="CAKXZS010000034">
    <property type="protein sequence ID" value="CAH2405132.1"/>
    <property type="molecule type" value="Genomic_DNA"/>
</dbReference>
<keyword evidence="1" id="KW-0472">Membrane</keyword>
<evidence type="ECO:0000256" key="1">
    <source>
        <dbReference type="SAM" id="Phobius"/>
    </source>
</evidence>
<keyword evidence="3" id="KW-1185">Reference proteome</keyword>
<feature type="transmembrane region" description="Helical" evidence="1">
    <location>
        <begin position="17"/>
        <end position="36"/>
    </location>
</feature>
<comment type="caution">
    <text evidence="2">The sequence shown here is derived from an EMBL/GenBank/DDBJ whole genome shotgun (WGS) entry which is preliminary data.</text>
</comment>
<sequence>MHVGIPKPLRTSGQAEGMLLGDMLAVSGHQILYVFFVHPQRR</sequence>
<evidence type="ECO:0008006" key="4">
    <source>
        <dbReference type="Google" id="ProtNLM"/>
    </source>
</evidence>
<proteinExistence type="predicted"/>
<evidence type="ECO:0000313" key="3">
    <source>
        <dbReference type="Proteomes" id="UP001152604"/>
    </source>
</evidence>
<keyword evidence="1" id="KW-0812">Transmembrane</keyword>
<reference evidence="2" key="1">
    <citation type="submission" date="2022-03" db="EMBL/GenBank/DDBJ databases">
        <authorList>
            <person name="Brunel B."/>
        </authorList>
    </citation>
    <scope>NUCLEOTIDE SEQUENCE</scope>
    <source>
        <strain evidence="2">STM4922sample</strain>
    </source>
</reference>
<keyword evidence="1" id="KW-1133">Transmembrane helix</keyword>
<protein>
    <recommendedName>
        <fullName evidence="4">Transposase</fullName>
    </recommendedName>
</protein>
<organism evidence="2 3">
    <name type="scientific">Mesorhizobium ventifaucium</name>
    <dbReference type="NCBI Taxonomy" id="666020"/>
    <lineage>
        <taxon>Bacteria</taxon>
        <taxon>Pseudomonadati</taxon>
        <taxon>Pseudomonadota</taxon>
        <taxon>Alphaproteobacteria</taxon>
        <taxon>Hyphomicrobiales</taxon>
        <taxon>Phyllobacteriaceae</taxon>
        <taxon>Mesorhizobium</taxon>
    </lineage>
</organism>
<name>A0ABN8K7S0_9HYPH</name>
<accession>A0ABN8K7S0</accession>
<gene>
    <name evidence="2" type="ORF">MES4922_40077</name>
</gene>
<evidence type="ECO:0000313" key="2">
    <source>
        <dbReference type="EMBL" id="CAH2405132.1"/>
    </source>
</evidence>
<dbReference type="Proteomes" id="UP001152604">
    <property type="component" value="Unassembled WGS sequence"/>
</dbReference>